<feature type="region of interest" description="Disordered" evidence="1">
    <location>
        <begin position="83"/>
        <end position="111"/>
    </location>
</feature>
<dbReference type="EMBL" id="BARV01043432">
    <property type="protein sequence ID" value="GAI63115.1"/>
    <property type="molecule type" value="Genomic_DNA"/>
</dbReference>
<feature type="non-terminal residue" evidence="2">
    <location>
        <position position="111"/>
    </location>
</feature>
<feature type="compositionally biased region" description="Basic and acidic residues" evidence="1">
    <location>
        <begin position="102"/>
        <end position="111"/>
    </location>
</feature>
<dbReference type="Gene3D" id="3.40.50.300">
    <property type="entry name" value="P-loop containing nucleotide triphosphate hydrolases"/>
    <property type="match status" value="1"/>
</dbReference>
<name>X1RIX9_9ZZZZ</name>
<gene>
    <name evidence="2" type="ORF">S06H3_64836</name>
</gene>
<proteinExistence type="predicted"/>
<dbReference type="SUPFAM" id="SSF52540">
    <property type="entry name" value="P-loop containing nucleoside triphosphate hydrolases"/>
    <property type="match status" value="1"/>
</dbReference>
<accession>X1RIX9</accession>
<comment type="caution">
    <text evidence="2">The sequence shown here is derived from an EMBL/GenBank/DDBJ whole genome shotgun (WGS) entry which is preliminary data.</text>
</comment>
<dbReference type="AlphaFoldDB" id="X1RIX9"/>
<evidence type="ECO:0000313" key="2">
    <source>
        <dbReference type="EMBL" id="GAI63115.1"/>
    </source>
</evidence>
<protein>
    <submittedName>
        <fullName evidence="2">Uncharacterized protein</fullName>
    </submittedName>
</protein>
<dbReference type="InterPro" id="IPR027417">
    <property type="entry name" value="P-loop_NTPase"/>
</dbReference>
<evidence type="ECO:0000256" key="1">
    <source>
        <dbReference type="SAM" id="MobiDB-lite"/>
    </source>
</evidence>
<reference evidence="2" key="1">
    <citation type="journal article" date="2014" name="Front. Microbiol.">
        <title>High frequency of phylogenetically diverse reductive dehalogenase-homologous genes in deep subseafloor sedimentary metagenomes.</title>
        <authorList>
            <person name="Kawai M."/>
            <person name="Futagami T."/>
            <person name="Toyoda A."/>
            <person name="Takaki Y."/>
            <person name="Nishi S."/>
            <person name="Hori S."/>
            <person name="Arai W."/>
            <person name="Tsubouchi T."/>
            <person name="Morono Y."/>
            <person name="Uchiyama I."/>
            <person name="Ito T."/>
            <person name="Fujiyama A."/>
            <person name="Inagaki F."/>
            <person name="Takami H."/>
        </authorList>
    </citation>
    <scope>NUCLEOTIDE SEQUENCE</scope>
    <source>
        <strain evidence="2">Expedition CK06-06</strain>
    </source>
</reference>
<sequence>RKHFADRMFNAIVNFNTKLKEAASFGQPINEYDPASKGHRNFRSLAEEVLGSHVQQQRHEFVNSLANQLESISATADELLKSTNMPIRKAAQPKTEQLSPLKEPETKRATG</sequence>
<organism evidence="2">
    <name type="scientific">marine sediment metagenome</name>
    <dbReference type="NCBI Taxonomy" id="412755"/>
    <lineage>
        <taxon>unclassified sequences</taxon>
        <taxon>metagenomes</taxon>
        <taxon>ecological metagenomes</taxon>
    </lineage>
</organism>
<feature type="non-terminal residue" evidence="2">
    <location>
        <position position="1"/>
    </location>
</feature>